<evidence type="ECO:0000313" key="2">
    <source>
        <dbReference type="Proteomes" id="UP001415857"/>
    </source>
</evidence>
<gene>
    <name evidence="1" type="ORF">L1049_007448</name>
</gene>
<comment type="caution">
    <text evidence="1">The sequence shown here is derived from an EMBL/GenBank/DDBJ whole genome shotgun (WGS) entry which is preliminary data.</text>
</comment>
<protein>
    <submittedName>
        <fullName evidence="1">Uncharacterized protein</fullName>
    </submittedName>
</protein>
<dbReference type="Proteomes" id="UP001415857">
    <property type="component" value="Unassembled WGS sequence"/>
</dbReference>
<sequence length="96" mass="10560">MKETSQKIEKTSVIKSRPMKVSNVRACSAGITTVTETFQSKDDHSKPSLVPIAWEDANLLWESLLVDDDEGAREGGVLGKEKDYPIPLGSLVIFLL</sequence>
<organism evidence="1 2">
    <name type="scientific">Liquidambar formosana</name>
    <name type="common">Formosan gum</name>
    <dbReference type="NCBI Taxonomy" id="63359"/>
    <lineage>
        <taxon>Eukaryota</taxon>
        <taxon>Viridiplantae</taxon>
        <taxon>Streptophyta</taxon>
        <taxon>Embryophyta</taxon>
        <taxon>Tracheophyta</taxon>
        <taxon>Spermatophyta</taxon>
        <taxon>Magnoliopsida</taxon>
        <taxon>eudicotyledons</taxon>
        <taxon>Gunneridae</taxon>
        <taxon>Pentapetalae</taxon>
        <taxon>Saxifragales</taxon>
        <taxon>Altingiaceae</taxon>
        <taxon>Liquidambar</taxon>
    </lineage>
</organism>
<keyword evidence="2" id="KW-1185">Reference proteome</keyword>
<dbReference type="AlphaFoldDB" id="A0AAP0R2X9"/>
<dbReference type="EMBL" id="JBBPBK010000256">
    <property type="protein sequence ID" value="KAK9266023.1"/>
    <property type="molecule type" value="Genomic_DNA"/>
</dbReference>
<name>A0AAP0R2X9_LIQFO</name>
<reference evidence="1 2" key="1">
    <citation type="journal article" date="2024" name="Plant J.">
        <title>Genome sequences and population genomics reveal climatic adaptation and genomic divergence between two closely related sweetgum species.</title>
        <authorList>
            <person name="Xu W.Q."/>
            <person name="Ren C.Q."/>
            <person name="Zhang X.Y."/>
            <person name="Comes H.P."/>
            <person name="Liu X.H."/>
            <person name="Li Y.G."/>
            <person name="Kettle C.J."/>
            <person name="Jalonen R."/>
            <person name="Gaisberger H."/>
            <person name="Ma Y.Z."/>
            <person name="Qiu Y.X."/>
        </authorList>
    </citation>
    <scope>NUCLEOTIDE SEQUENCE [LARGE SCALE GENOMIC DNA]</scope>
    <source>
        <strain evidence="1">Hangzhou</strain>
    </source>
</reference>
<proteinExistence type="predicted"/>
<accession>A0AAP0R2X9</accession>
<evidence type="ECO:0000313" key="1">
    <source>
        <dbReference type="EMBL" id="KAK9266023.1"/>
    </source>
</evidence>